<geneLocation type="plasmid" evidence="1 2">
    <name>p6</name>
</geneLocation>
<accession>A0A6I6UWX8</accession>
<dbReference type="Proteomes" id="UP000465062">
    <property type="component" value="Plasmid p6"/>
</dbReference>
<organism evidence="1 2">
    <name type="scientific">Rossellomorea vietnamensis</name>
    <dbReference type="NCBI Taxonomy" id="218284"/>
    <lineage>
        <taxon>Bacteria</taxon>
        <taxon>Bacillati</taxon>
        <taxon>Bacillota</taxon>
        <taxon>Bacilli</taxon>
        <taxon>Bacillales</taxon>
        <taxon>Bacillaceae</taxon>
        <taxon>Rossellomorea</taxon>
    </lineage>
</organism>
<evidence type="ECO:0000313" key="2">
    <source>
        <dbReference type="Proteomes" id="UP000465062"/>
    </source>
</evidence>
<gene>
    <name evidence="1" type="ORF">FHE72_23670</name>
</gene>
<keyword evidence="1" id="KW-0614">Plasmid</keyword>
<dbReference type="KEGG" id="bvq:FHE72_23670"/>
<dbReference type="RefSeq" id="WP_159363416.1">
    <property type="nucleotide sequence ID" value="NZ_CP047395.1"/>
</dbReference>
<dbReference type="EMBL" id="CP047395">
    <property type="protein sequence ID" value="QHE63993.1"/>
    <property type="molecule type" value="Genomic_DNA"/>
</dbReference>
<protein>
    <submittedName>
        <fullName evidence="1">Uncharacterized protein</fullName>
    </submittedName>
</protein>
<dbReference type="AlphaFoldDB" id="A0A6I6UWX8"/>
<reference evidence="1 2" key="1">
    <citation type="submission" date="2019-06" db="EMBL/GenBank/DDBJ databases">
        <title>An operon consisting of a P-type ATPase gene and a transcriptional regular gene given the different cadmium resistance in Bacillus vietamensis 151-6 and Bacillus marisflavi 151-25.</title>
        <authorList>
            <person name="Yu X."/>
        </authorList>
    </citation>
    <scope>NUCLEOTIDE SEQUENCE [LARGE SCALE GENOMIC DNA]</scope>
    <source>
        <strain evidence="1 2">151-6</strain>
        <plasmid evidence="1 2">p6</plasmid>
    </source>
</reference>
<evidence type="ECO:0000313" key="1">
    <source>
        <dbReference type="EMBL" id="QHE63993.1"/>
    </source>
</evidence>
<proteinExistence type="predicted"/>
<sequence length="70" mass="8101">MNYKVVELNVEVPEEDNLYHSYLCRRCDLEFAVSQKFQEQDIISCNGCKKDDQIEEQGEATLYKGVLSHG</sequence>
<name>A0A6I6UWX8_9BACI</name>